<evidence type="ECO:0000256" key="2">
    <source>
        <dbReference type="ARBA" id="ARBA00022729"/>
    </source>
</evidence>
<dbReference type="PROSITE" id="PS51175">
    <property type="entry name" value="CBM6"/>
    <property type="match status" value="2"/>
</dbReference>
<dbReference type="RefSeq" id="WP_006382256.1">
    <property type="nucleotide sequence ID" value="NZ_AEJB01000575.1"/>
</dbReference>
<dbReference type="AlphaFoldDB" id="L7ETR0"/>
<protein>
    <submittedName>
        <fullName evidence="7">Tat pathway signal sequence domain protein</fullName>
    </submittedName>
</protein>
<name>L7ETR0_STRT8</name>
<dbReference type="GeneID" id="97406420"/>
<comment type="caution">
    <text evidence="7">The sequence shown here is derived from an EMBL/GenBank/DDBJ whole genome shotgun (WGS) entry which is preliminary data.</text>
</comment>
<proteinExistence type="inferred from homology"/>
<feature type="region of interest" description="Disordered" evidence="5">
    <location>
        <begin position="1"/>
        <end position="24"/>
    </location>
</feature>
<evidence type="ECO:0000256" key="3">
    <source>
        <dbReference type="ARBA" id="ARBA00022801"/>
    </source>
</evidence>
<evidence type="ECO:0000256" key="4">
    <source>
        <dbReference type="RuleBase" id="RU361188"/>
    </source>
</evidence>
<dbReference type="InterPro" id="IPR001139">
    <property type="entry name" value="Glyco_hydro_30"/>
</dbReference>
<dbReference type="SUPFAM" id="SSF51445">
    <property type="entry name" value="(Trans)glycosidases"/>
    <property type="match status" value="1"/>
</dbReference>
<feature type="compositionally biased region" description="Low complexity" evidence="5">
    <location>
        <begin position="43"/>
        <end position="61"/>
    </location>
</feature>
<evidence type="ECO:0000256" key="1">
    <source>
        <dbReference type="ARBA" id="ARBA00005382"/>
    </source>
</evidence>
<dbReference type="Pfam" id="PF03422">
    <property type="entry name" value="CBM_6"/>
    <property type="match status" value="2"/>
</dbReference>
<dbReference type="SUPFAM" id="SSF49785">
    <property type="entry name" value="Galactose-binding domain-like"/>
    <property type="match status" value="2"/>
</dbReference>
<evidence type="ECO:0000256" key="5">
    <source>
        <dbReference type="SAM" id="MobiDB-lite"/>
    </source>
</evidence>
<sequence length="807" mass="87176">MSTPASPPAHPSTPQDEDGFSRRNLLTATAVVAAAGSALALPGRASAAPADRPLAAPNRRPASNKAQVTWSSESTASGYAPKSATWFADPEVGLAGVSYKLSRRNDIALTSAGRDFGTVITVDPARTYQKMLGIGSSMEDSTVHNLSLMGSGVRTKVLRALFDPSKGAGFNLTRICFGASDFSHGDFYTYDDGPADPTLSRFSIQKDIDNHIISTLKEALRINPDLVCGTAWSAPAWMKDNNSLIDGHLLDKYIPTLAVYYRKIVQAYAKQGIPLHAVTPQNEPMWPAGIYPSMLVSPQQEQKLIDAMRKEFDAHGIKTEIWGYDYNFGDADNYLPGLYGNAKSGYTDAYRNSTAIAFHDYSGDPSRMSLAKADYPDLDMIMTERMWWGTSGADRIARYMRSSSTGYLAWVTMLDQNRDAQHLGSPDPTPLLQNPDDRDTWWSLPEYYLFAQFSKFVQRGAKRIWSDYGSTDTITTVAFLNPDDTITTVVINASSSAQEFTLRSGKQQVIDNLPPKTVGTYVWRSSASSAAAVDACGTLQAETYSSAAGVGIEATGDTTGGEDIAYLGNGDWVAYDKVAFGAKAATQFKARVASGAADGVKGRIEVRIDSRTSKPVGSIEVSNTGGWQTWTTKLAGISGVTGTHTVYLTFTSEGKDDFANLNWFTFTQNTGTDAYGPVQAENYLNASGLVIENTGDTGGGKDVAYISPGDWAEYPDVVFGDKAATRFKARVASGAGSGVKGRIEVRIDSRTSDPVGSIEVTNTGGWQTWSTKSADISDVTGTHTVYLTFTSDGKDDFTNINWFTFDH</sequence>
<keyword evidence="2" id="KW-0732">Signal</keyword>
<dbReference type="Gene3D" id="3.20.20.80">
    <property type="entry name" value="Glycosidases"/>
    <property type="match status" value="1"/>
</dbReference>
<feature type="compositionally biased region" description="Pro residues" evidence="5">
    <location>
        <begin position="1"/>
        <end position="11"/>
    </location>
</feature>
<dbReference type="PROSITE" id="PS51318">
    <property type="entry name" value="TAT"/>
    <property type="match status" value="1"/>
</dbReference>
<dbReference type="EMBL" id="AEJB01000575">
    <property type="protein sequence ID" value="ELP62803.1"/>
    <property type="molecule type" value="Genomic_DNA"/>
</dbReference>
<dbReference type="InterPro" id="IPR008979">
    <property type="entry name" value="Galactose-bd-like_sf"/>
</dbReference>
<dbReference type="Gene3D" id="2.60.40.1180">
    <property type="entry name" value="Golgi alpha-mannosidase II"/>
    <property type="match status" value="1"/>
</dbReference>
<feature type="compositionally biased region" description="Polar residues" evidence="5">
    <location>
        <begin position="64"/>
        <end position="77"/>
    </location>
</feature>
<dbReference type="Proteomes" id="UP000010931">
    <property type="component" value="Unassembled WGS sequence"/>
</dbReference>
<keyword evidence="3 4" id="KW-0378">Hydrolase</keyword>
<dbReference type="CDD" id="cd04084">
    <property type="entry name" value="CBM6_xylanase-like"/>
    <property type="match status" value="2"/>
</dbReference>
<evidence type="ECO:0000313" key="7">
    <source>
        <dbReference type="EMBL" id="ELP62803.1"/>
    </source>
</evidence>
<keyword evidence="8" id="KW-1185">Reference proteome</keyword>
<dbReference type="InterPro" id="IPR033452">
    <property type="entry name" value="GH30_C"/>
</dbReference>
<dbReference type="InterPro" id="IPR013780">
    <property type="entry name" value="Glyco_hydro_b"/>
</dbReference>
<dbReference type="PATRIC" id="fig|698760.3.peg.8274"/>
<dbReference type="SMART" id="SM00606">
    <property type="entry name" value="CBD_IV"/>
    <property type="match status" value="2"/>
</dbReference>
<accession>L7ETR0</accession>
<dbReference type="GO" id="GO:0004348">
    <property type="term" value="F:glucosylceramidase activity"/>
    <property type="evidence" value="ECO:0007669"/>
    <property type="project" value="InterPro"/>
</dbReference>
<dbReference type="InterPro" id="IPR006584">
    <property type="entry name" value="Cellulose-bd_IV"/>
</dbReference>
<dbReference type="PANTHER" id="PTHR11069">
    <property type="entry name" value="GLUCOSYLCERAMIDASE"/>
    <property type="match status" value="1"/>
</dbReference>
<dbReference type="GO" id="GO:0006680">
    <property type="term" value="P:glucosylceramide catabolic process"/>
    <property type="evidence" value="ECO:0007669"/>
    <property type="project" value="TreeGrafter"/>
</dbReference>
<dbReference type="GO" id="GO:0030246">
    <property type="term" value="F:carbohydrate binding"/>
    <property type="evidence" value="ECO:0007669"/>
    <property type="project" value="InterPro"/>
</dbReference>
<comment type="similarity">
    <text evidence="1 4">Belongs to the glycosyl hydrolase 30 family.</text>
</comment>
<dbReference type="InterPro" id="IPR017853">
    <property type="entry name" value="GH"/>
</dbReference>
<dbReference type="GO" id="GO:0016020">
    <property type="term" value="C:membrane"/>
    <property type="evidence" value="ECO:0007669"/>
    <property type="project" value="GOC"/>
</dbReference>
<dbReference type="InterPro" id="IPR033453">
    <property type="entry name" value="Glyco_hydro_30_TIM-barrel"/>
</dbReference>
<feature type="domain" description="CBM6" evidence="6">
    <location>
        <begin position="537"/>
        <end position="667"/>
    </location>
</feature>
<dbReference type="Pfam" id="PF02055">
    <property type="entry name" value="Glyco_hydro_30"/>
    <property type="match status" value="1"/>
</dbReference>
<dbReference type="InterPro" id="IPR005084">
    <property type="entry name" value="CBM6"/>
</dbReference>
<keyword evidence="4" id="KW-0326">Glycosidase</keyword>
<dbReference type="PRINTS" id="PR00843">
    <property type="entry name" value="GLHYDRLASE30"/>
</dbReference>
<evidence type="ECO:0000259" key="6">
    <source>
        <dbReference type="PROSITE" id="PS51175"/>
    </source>
</evidence>
<organism evidence="7 8">
    <name type="scientific">Streptomyces turgidiscabies (strain Car8)</name>
    <dbReference type="NCBI Taxonomy" id="698760"/>
    <lineage>
        <taxon>Bacteria</taxon>
        <taxon>Bacillati</taxon>
        <taxon>Actinomycetota</taxon>
        <taxon>Actinomycetes</taxon>
        <taxon>Kitasatosporales</taxon>
        <taxon>Streptomycetaceae</taxon>
        <taxon>Streptomyces</taxon>
    </lineage>
</organism>
<feature type="region of interest" description="Disordered" evidence="5">
    <location>
        <begin position="43"/>
        <end position="78"/>
    </location>
</feature>
<dbReference type="Gene3D" id="2.60.120.260">
    <property type="entry name" value="Galactose-binding domain-like"/>
    <property type="match status" value="2"/>
</dbReference>
<dbReference type="PANTHER" id="PTHR11069:SF23">
    <property type="entry name" value="LYSOSOMAL ACID GLUCOSYLCERAMIDASE"/>
    <property type="match status" value="1"/>
</dbReference>
<dbReference type="SUPFAM" id="SSF51011">
    <property type="entry name" value="Glycosyl hydrolase domain"/>
    <property type="match status" value="1"/>
</dbReference>
<feature type="domain" description="CBM6" evidence="6">
    <location>
        <begin position="676"/>
        <end position="806"/>
    </location>
</feature>
<dbReference type="Pfam" id="PF17189">
    <property type="entry name" value="Glyco_hydro_30C"/>
    <property type="match status" value="1"/>
</dbReference>
<reference evidence="7 8" key="1">
    <citation type="journal article" date="2011" name="Plasmid">
        <title>Streptomyces turgidiscabies Car8 contains a modular pathogenicity island that shares virulence genes with other actinobacterial plant pathogens.</title>
        <authorList>
            <person name="Huguet-Tapia J.C."/>
            <person name="Badger J.H."/>
            <person name="Loria R."/>
            <person name="Pettis G.S."/>
        </authorList>
    </citation>
    <scope>NUCLEOTIDE SEQUENCE [LARGE SCALE GENOMIC DNA]</scope>
    <source>
        <strain evidence="7 8">Car8</strain>
    </source>
</reference>
<dbReference type="InterPro" id="IPR006311">
    <property type="entry name" value="TAT_signal"/>
</dbReference>
<gene>
    <name evidence="7" type="ORF">STRTUCAR8_00480</name>
</gene>
<dbReference type="STRING" id="85558.T45_05192"/>
<evidence type="ECO:0000313" key="8">
    <source>
        <dbReference type="Proteomes" id="UP000010931"/>
    </source>
</evidence>